<dbReference type="Pfam" id="PF00512">
    <property type="entry name" value="HisKA"/>
    <property type="match status" value="1"/>
</dbReference>
<dbReference type="InterPro" id="IPR035965">
    <property type="entry name" value="PAS-like_dom_sf"/>
</dbReference>
<feature type="domain" description="Histidine kinase" evidence="7">
    <location>
        <begin position="118"/>
        <end position="326"/>
    </location>
</feature>
<dbReference type="InterPro" id="IPR000014">
    <property type="entry name" value="PAS"/>
</dbReference>
<sequence length="339" mass="37471">MTHLNGLDAIINAMPNAVLVLDLDGRVQLANAHAEQLLEGALAGELWRDLVTRRFAPRADDGHEVSLRSGRRVRLDISSLDPQPGQLIVMTDLTETRKLQARLSHLQRLSSMGKMVASLAHQIRTPLSAAMLYAHNLKLPQVTDEKRQQFVDKLQNRLQTLEHQVNDMLLFAKSGDQPVLERLSVKQLFEHCLGHVEAYAQQRQVHLQVECSCQDTPLQANLTALSGAIQNLITNAVDASEPGASVTLRIDKEQQQLWLYVIDHGCGMDAAVQEQIFTPFFTGKSHGTGLGLAVVRSVVQSHQGQISVTSKPQQGTTFTLQLPLLADKDEVVEEIAHYG</sequence>
<dbReference type="Gene3D" id="3.30.450.20">
    <property type="entry name" value="PAS domain"/>
    <property type="match status" value="1"/>
</dbReference>
<keyword evidence="5 8" id="KW-0418">Kinase</keyword>
<organism evidence="8 9">
    <name type="scientific">Idiomarina tyrosinivorans</name>
    <dbReference type="NCBI Taxonomy" id="1445662"/>
    <lineage>
        <taxon>Bacteria</taxon>
        <taxon>Pseudomonadati</taxon>
        <taxon>Pseudomonadota</taxon>
        <taxon>Gammaproteobacteria</taxon>
        <taxon>Alteromonadales</taxon>
        <taxon>Idiomarinaceae</taxon>
        <taxon>Idiomarina</taxon>
    </lineage>
</organism>
<dbReference type="InterPro" id="IPR004358">
    <property type="entry name" value="Sig_transdc_His_kin-like_C"/>
</dbReference>
<dbReference type="EC" id="2.7.13.3" evidence="2"/>
<dbReference type="GO" id="GO:0000155">
    <property type="term" value="F:phosphorelay sensor kinase activity"/>
    <property type="evidence" value="ECO:0007669"/>
    <property type="project" value="InterPro"/>
</dbReference>
<comment type="catalytic activity">
    <reaction evidence="1">
        <text>ATP + protein L-histidine = ADP + protein N-phospho-L-histidine.</text>
        <dbReference type="EC" id="2.7.13.3"/>
    </reaction>
</comment>
<dbReference type="AlphaFoldDB" id="A0A432ZSM3"/>
<dbReference type="InterPro" id="IPR050736">
    <property type="entry name" value="Sensor_HK_Regulatory"/>
</dbReference>
<evidence type="ECO:0000256" key="6">
    <source>
        <dbReference type="ARBA" id="ARBA00023012"/>
    </source>
</evidence>
<keyword evidence="6" id="KW-0902">Two-component regulatory system</keyword>
<dbReference type="SUPFAM" id="SSF47384">
    <property type="entry name" value="Homodimeric domain of signal transducing histidine kinase"/>
    <property type="match status" value="1"/>
</dbReference>
<dbReference type="EMBL" id="PIQH01000003">
    <property type="protein sequence ID" value="RUO80910.1"/>
    <property type="molecule type" value="Genomic_DNA"/>
</dbReference>
<evidence type="ECO:0000256" key="3">
    <source>
        <dbReference type="ARBA" id="ARBA00022553"/>
    </source>
</evidence>
<dbReference type="InterPro" id="IPR003661">
    <property type="entry name" value="HisK_dim/P_dom"/>
</dbReference>
<evidence type="ECO:0000256" key="4">
    <source>
        <dbReference type="ARBA" id="ARBA00022679"/>
    </source>
</evidence>
<dbReference type="SMART" id="SM00387">
    <property type="entry name" value="HATPase_c"/>
    <property type="match status" value="1"/>
</dbReference>
<dbReference type="SUPFAM" id="SSF55874">
    <property type="entry name" value="ATPase domain of HSP90 chaperone/DNA topoisomerase II/histidine kinase"/>
    <property type="match status" value="1"/>
</dbReference>
<dbReference type="SUPFAM" id="SSF55785">
    <property type="entry name" value="PYP-like sensor domain (PAS domain)"/>
    <property type="match status" value="1"/>
</dbReference>
<evidence type="ECO:0000313" key="9">
    <source>
        <dbReference type="Proteomes" id="UP000287996"/>
    </source>
</evidence>
<keyword evidence="4" id="KW-0808">Transferase</keyword>
<dbReference type="PANTHER" id="PTHR43711">
    <property type="entry name" value="TWO-COMPONENT HISTIDINE KINASE"/>
    <property type="match status" value="1"/>
</dbReference>
<accession>A0A432ZSM3</accession>
<comment type="caution">
    <text evidence="8">The sequence shown here is derived from an EMBL/GenBank/DDBJ whole genome shotgun (WGS) entry which is preliminary data.</text>
</comment>
<reference evidence="8 9" key="1">
    <citation type="journal article" date="2011" name="Front. Microbiol.">
        <title>Genomic signatures of strain selection and enhancement in Bacillus atrophaeus var. globigii, a historical biowarfare simulant.</title>
        <authorList>
            <person name="Gibbons H.S."/>
            <person name="Broomall S.M."/>
            <person name="McNew L.A."/>
            <person name="Daligault H."/>
            <person name="Chapman C."/>
            <person name="Bruce D."/>
            <person name="Karavis M."/>
            <person name="Krepps M."/>
            <person name="McGregor P.A."/>
            <person name="Hong C."/>
            <person name="Park K.H."/>
            <person name="Akmal A."/>
            <person name="Feldman A."/>
            <person name="Lin J.S."/>
            <person name="Chang W.E."/>
            <person name="Higgs B.W."/>
            <person name="Demirev P."/>
            <person name="Lindquist J."/>
            <person name="Liem A."/>
            <person name="Fochler E."/>
            <person name="Read T.D."/>
            <person name="Tapia R."/>
            <person name="Johnson S."/>
            <person name="Bishop-Lilly K.A."/>
            <person name="Detter C."/>
            <person name="Han C."/>
            <person name="Sozhamannan S."/>
            <person name="Rosenzweig C.N."/>
            <person name="Skowronski E.W."/>
        </authorList>
    </citation>
    <scope>NUCLEOTIDE SEQUENCE [LARGE SCALE GENOMIC DNA]</scope>
    <source>
        <strain evidence="8 9">CC-PW-9</strain>
    </source>
</reference>
<dbReference type="InterPro" id="IPR005467">
    <property type="entry name" value="His_kinase_dom"/>
</dbReference>
<evidence type="ECO:0000256" key="1">
    <source>
        <dbReference type="ARBA" id="ARBA00000085"/>
    </source>
</evidence>
<name>A0A432ZSM3_9GAMM</name>
<evidence type="ECO:0000256" key="2">
    <source>
        <dbReference type="ARBA" id="ARBA00012438"/>
    </source>
</evidence>
<dbReference type="OrthoDB" id="9776727at2"/>
<evidence type="ECO:0000256" key="5">
    <source>
        <dbReference type="ARBA" id="ARBA00022777"/>
    </source>
</evidence>
<dbReference type="InterPro" id="IPR036097">
    <property type="entry name" value="HisK_dim/P_sf"/>
</dbReference>
<dbReference type="CDD" id="cd00082">
    <property type="entry name" value="HisKA"/>
    <property type="match status" value="1"/>
</dbReference>
<keyword evidence="9" id="KW-1185">Reference proteome</keyword>
<dbReference type="SMART" id="SM00388">
    <property type="entry name" value="HisKA"/>
    <property type="match status" value="1"/>
</dbReference>
<dbReference type="InterPro" id="IPR036890">
    <property type="entry name" value="HATPase_C_sf"/>
</dbReference>
<proteinExistence type="predicted"/>
<dbReference type="Pfam" id="PF13188">
    <property type="entry name" value="PAS_8"/>
    <property type="match status" value="1"/>
</dbReference>
<dbReference type="Pfam" id="PF02518">
    <property type="entry name" value="HATPase_c"/>
    <property type="match status" value="1"/>
</dbReference>
<gene>
    <name evidence="8" type="ORF">CWI84_04640</name>
</gene>
<protein>
    <recommendedName>
        <fullName evidence="2">histidine kinase</fullName>
        <ecNumber evidence="2">2.7.13.3</ecNumber>
    </recommendedName>
</protein>
<dbReference type="Gene3D" id="1.10.287.130">
    <property type="match status" value="1"/>
</dbReference>
<evidence type="ECO:0000313" key="8">
    <source>
        <dbReference type="EMBL" id="RUO80910.1"/>
    </source>
</evidence>
<evidence type="ECO:0000259" key="7">
    <source>
        <dbReference type="PROSITE" id="PS50109"/>
    </source>
</evidence>
<keyword evidence="3" id="KW-0597">Phosphoprotein</keyword>
<dbReference type="Proteomes" id="UP000287996">
    <property type="component" value="Unassembled WGS sequence"/>
</dbReference>
<dbReference type="PRINTS" id="PR00344">
    <property type="entry name" value="BCTRLSENSOR"/>
</dbReference>
<dbReference type="SMART" id="SM00091">
    <property type="entry name" value="PAS"/>
    <property type="match status" value="1"/>
</dbReference>
<dbReference type="PROSITE" id="PS50109">
    <property type="entry name" value="HIS_KIN"/>
    <property type="match status" value="1"/>
</dbReference>
<dbReference type="InterPro" id="IPR003594">
    <property type="entry name" value="HATPase_dom"/>
</dbReference>
<dbReference type="PANTHER" id="PTHR43711:SF28">
    <property type="entry name" value="SENSOR HISTIDINE KINASE YXDK"/>
    <property type="match status" value="1"/>
</dbReference>
<dbReference type="Gene3D" id="3.30.565.10">
    <property type="entry name" value="Histidine kinase-like ATPase, C-terminal domain"/>
    <property type="match status" value="1"/>
</dbReference>